<evidence type="ECO:0000313" key="2">
    <source>
        <dbReference type="Proteomes" id="UP001172386"/>
    </source>
</evidence>
<evidence type="ECO:0000313" key="1">
    <source>
        <dbReference type="EMBL" id="KAJ9657672.1"/>
    </source>
</evidence>
<protein>
    <submittedName>
        <fullName evidence="1">Uncharacterized protein</fullName>
    </submittedName>
</protein>
<keyword evidence="2" id="KW-1185">Reference proteome</keyword>
<accession>A0ACC3A9N5</accession>
<reference evidence="1" key="1">
    <citation type="submission" date="2022-10" db="EMBL/GenBank/DDBJ databases">
        <title>Culturing micro-colonial fungi from biological soil crusts in the Mojave desert and describing Neophaeococcomyces mojavensis, and introducing the new genera and species Taxawa tesnikishii.</title>
        <authorList>
            <person name="Kurbessoian T."/>
            <person name="Stajich J.E."/>
        </authorList>
    </citation>
    <scope>NUCLEOTIDE SEQUENCE</scope>
    <source>
        <strain evidence="1">JES_112</strain>
    </source>
</reference>
<organism evidence="1 2">
    <name type="scientific">Neophaeococcomyces mojaviensis</name>
    <dbReference type="NCBI Taxonomy" id="3383035"/>
    <lineage>
        <taxon>Eukaryota</taxon>
        <taxon>Fungi</taxon>
        <taxon>Dikarya</taxon>
        <taxon>Ascomycota</taxon>
        <taxon>Pezizomycotina</taxon>
        <taxon>Eurotiomycetes</taxon>
        <taxon>Chaetothyriomycetidae</taxon>
        <taxon>Chaetothyriales</taxon>
        <taxon>Chaetothyriales incertae sedis</taxon>
        <taxon>Neophaeococcomyces</taxon>
    </lineage>
</organism>
<dbReference type="Proteomes" id="UP001172386">
    <property type="component" value="Unassembled WGS sequence"/>
</dbReference>
<proteinExistence type="predicted"/>
<dbReference type="EMBL" id="JAPDRQ010000061">
    <property type="protein sequence ID" value="KAJ9657672.1"/>
    <property type="molecule type" value="Genomic_DNA"/>
</dbReference>
<name>A0ACC3A9N5_9EURO</name>
<feature type="non-terminal residue" evidence="1">
    <location>
        <position position="66"/>
    </location>
</feature>
<sequence>MYYSSYGLAYVVPYEDVTPIFTREGFIAYMVSDTLINPTFQGEKLNRVLSNHHDVLIDPATNLPFP</sequence>
<gene>
    <name evidence="1" type="ORF">H2198_004200</name>
</gene>
<comment type="caution">
    <text evidence="1">The sequence shown here is derived from an EMBL/GenBank/DDBJ whole genome shotgun (WGS) entry which is preliminary data.</text>
</comment>